<evidence type="ECO:0000313" key="1">
    <source>
        <dbReference type="EMBL" id="MBS4196069.1"/>
    </source>
</evidence>
<evidence type="ECO:0000313" key="2">
    <source>
        <dbReference type="Proteomes" id="UP000681414"/>
    </source>
</evidence>
<proteinExistence type="predicted"/>
<gene>
    <name evidence="1" type="ORF">KHA97_13465</name>
</gene>
<name>A0A942YHQ6_9BACI</name>
<dbReference type="AlphaFoldDB" id="A0A942YHQ6"/>
<dbReference type="RefSeq" id="WP_213125232.1">
    <property type="nucleotide sequence ID" value="NZ_JAGYPG010000002.1"/>
</dbReference>
<organism evidence="1 2">
    <name type="scientific">Lederbergia citri</name>
    <dbReference type="NCBI Taxonomy" id="2833580"/>
    <lineage>
        <taxon>Bacteria</taxon>
        <taxon>Bacillati</taxon>
        <taxon>Bacillota</taxon>
        <taxon>Bacilli</taxon>
        <taxon>Bacillales</taxon>
        <taxon>Bacillaceae</taxon>
        <taxon>Lederbergia</taxon>
    </lineage>
</organism>
<sequence>MRKMVFFLSFFLIVGLVWLLSSNQPKMVTSPQSNQSEVKEIRYLVDDKSSIDKLEAEEIPPNERWHYIKDLKNTTSIIVLCYPFSYEIDNRNLLEEIADSFQKSMYLEVSEYPSHEPDVKLYFKNRADFIMAGKFYLNEGVIISPEGPIVKIDLETVQKIMKHADCK</sequence>
<keyword evidence="2" id="KW-1185">Reference proteome</keyword>
<accession>A0A942YHQ6</accession>
<comment type="caution">
    <text evidence="1">The sequence shown here is derived from an EMBL/GenBank/DDBJ whole genome shotgun (WGS) entry which is preliminary data.</text>
</comment>
<protein>
    <submittedName>
        <fullName evidence="1">Uncharacterized protein</fullName>
    </submittedName>
</protein>
<dbReference type="EMBL" id="JAGYPG010000002">
    <property type="protein sequence ID" value="MBS4196069.1"/>
    <property type="molecule type" value="Genomic_DNA"/>
</dbReference>
<reference evidence="1 2" key="1">
    <citation type="submission" date="2021-05" db="EMBL/GenBank/DDBJ databases">
        <title>Novel Bacillus species.</title>
        <authorList>
            <person name="Liu G."/>
        </authorList>
    </citation>
    <scope>NUCLEOTIDE SEQUENCE [LARGE SCALE GENOMIC DNA]</scope>
    <source>
        <strain evidence="2">FJAT-49780</strain>
    </source>
</reference>
<dbReference type="Proteomes" id="UP000681414">
    <property type="component" value="Unassembled WGS sequence"/>
</dbReference>